<accession>A0ACC0VIB7</accession>
<protein>
    <submittedName>
        <fullName evidence="1">Uncharacterized protein</fullName>
    </submittedName>
</protein>
<reference evidence="1 2" key="1">
    <citation type="journal article" date="2022" name="bioRxiv">
        <title>The genome of the oomycete Peronosclerospora sorghi, a cosmopolitan pathogen of maize and sorghum, is inflated with dispersed pseudogenes.</title>
        <authorList>
            <person name="Fletcher K."/>
            <person name="Martin F."/>
            <person name="Isakeit T."/>
            <person name="Cavanaugh K."/>
            <person name="Magill C."/>
            <person name="Michelmore R."/>
        </authorList>
    </citation>
    <scope>NUCLEOTIDE SEQUENCE [LARGE SCALE GENOMIC DNA]</scope>
    <source>
        <strain evidence="1">P6</strain>
    </source>
</reference>
<sequence>MEGSRAAEWVGCEFLLTTMRPSPFERLEALAGKLRERVVKVLKQQQSRKYVRPTTRRESTIFYRKYCLPLHVEKYSPATRRERCWSCLDSVCRCSWPFEINSRGCCHGSDCTPPALVSELKAQRATVCLALLCNVLDQPQPMSLQMTQKAVGAAAHQELDLFAQQPIDFTFR</sequence>
<organism evidence="1 2">
    <name type="scientific">Peronosclerospora sorghi</name>
    <dbReference type="NCBI Taxonomy" id="230839"/>
    <lineage>
        <taxon>Eukaryota</taxon>
        <taxon>Sar</taxon>
        <taxon>Stramenopiles</taxon>
        <taxon>Oomycota</taxon>
        <taxon>Peronosporomycetes</taxon>
        <taxon>Peronosporales</taxon>
        <taxon>Peronosporaceae</taxon>
        <taxon>Peronosclerospora</taxon>
    </lineage>
</organism>
<name>A0ACC0VIB7_9STRA</name>
<comment type="caution">
    <text evidence="1">The sequence shown here is derived from an EMBL/GenBank/DDBJ whole genome shotgun (WGS) entry which is preliminary data.</text>
</comment>
<proteinExistence type="predicted"/>
<evidence type="ECO:0000313" key="2">
    <source>
        <dbReference type="Proteomes" id="UP001163321"/>
    </source>
</evidence>
<dbReference type="EMBL" id="CM047588">
    <property type="protein sequence ID" value="KAI9905952.1"/>
    <property type="molecule type" value="Genomic_DNA"/>
</dbReference>
<gene>
    <name evidence="1" type="ORF">PsorP6_014168</name>
</gene>
<evidence type="ECO:0000313" key="1">
    <source>
        <dbReference type="EMBL" id="KAI9905952.1"/>
    </source>
</evidence>
<dbReference type="Proteomes" id="UP001163321">
    <property type="component" value="Chromosome 9"/>
</dbReference>
<keyword evidence="2" id="KW-1185">Reference proteome</keyword>